<gene>
    <name evidence="2" type="ORF">E2C01_003146</name>
</gene>
<proteinExistence type="predicted"/>
<comment type="caution">
    <text evidence="2">The sequence shown here is derived from an EMBL/GenBank/DDBJ whole genome shotgun (WGS) entry which is preliminary data.</text>
</comment>
<keyword evidence="1" id="KW-0472">Membrane</keyword>
<sequence>MRRNLLLREALALLPPTTHRYHHHHCHCCRHHHRRASFANLCLGLLFSSLDLRDIQYHTLLLLVLLFVRLTEMFAAVVVARRGERLI</sequence>
<dbReference type="AlphaFoldDB" id="A0A5B7CN72"/>
<protein>
    <submittedName>
        <fullName evidence="2">Uncharacterized protein</fullName>
    </submittedName>
</protein>
<dbReference type="EMBL" id="VSRR010000120">
    <property type="protein sequence ID" value="MPC10508.1"/>
    <property type="molecule type" value="Genomic_DNA"/>
</dbReference>
<dbReference type="Proteomes" id="UP000324222">
    <property type="component" value="Unassembled WGS sequence"/>
</dbReference>
<keyword evidence="1" id="KW-0812">Transmembrane</keyword>
<name>A0A5B7CN72_PORTR</name>
<organism evidence="2 3">
    <name type="scientific">Portunus trituberculatus</name>
    <name type="common">Swimming crab</name>
    <name type="synonym">Neptunus trituberculatus</name>
    <dbReference type="NCBI Taxonomy" id="210409"/>
    <lineage>
        <taxon>Eukaryota</taxon>
        <taxon>Metazoa</taxon>
        <taxon>Ecdysozoa</taxon>
        <taxon>Arthropoda</taxon>
        <taxon>Crustacea</taxon>
        <taxon>Multicrustacea</taxon>
        <taxon>Malacostraca</taxon>
        <taxon>Eumalacostraca</taxon>
        <taxon>Eucarida</taxon>
        <taxon>Decapoda</taxon>
        <taxon>Pleocyemata</taxon>
        <taxon>Brachyura</taxon>
        <taxon>Eubrachyura</taxon>
        <taxon>Portunoidea</taxon>
        <taxon>Portunidae</taxon>
        <taxon>Portuninae</taxon>
        <taxon>Portunus</taxon>
    </lineage>
</organism>
<keyword evidence="3" id="KW-1185">Reference proteome</keyword>
<evidence type="ECO:0000313" key="3">
    <source>
        <dbReference type="Proteomes" id="UP000324222"/>
    </source>
</evidence>
<evidence type="ECO:0000313" key="2">
    <source>
        <dbReference type="EMBL" id="MPC10508.1"/>
    </source>
</evidence>
<evidence type="ECO:0000256" key="1">
    <source>
        <dbReference type="SAM" id="Phobius"/>
    </source>
</evidence>
<accession>A0A5B7CN72</accession>
<feature type="transmembrane region" description="Helical" evidence="1">
    <location>
        <begin position="55"/>
        <end position="80"/>
    </location>
</feature>
<reference evidence="2 3" key="1">
    <citation type="submission" date="2019-05" db="EMBL/GenBank/DDBJ databases">
        <title>Another draft genome of Portunus trituberculatus and its Hox gene families provides insights of decapod evolution.</title>
        <authorList>
            <person name="Jeong J.-H."/>
            <person name="Song I."/>
            <person name="Kim S."/>
            <person name="Choi T."/>
            <person name="Kim D."/>
            <person name="Ryu S."/>
            <person name="Kim W."/>
        </authorList>
    </citation>
    <scope>NUCLEOTIDE SEQUENCE [LARGE SCALE GENOMIC DNA]</scope>
    <source>
        <tissue evidence="2">Muscle</tissue>
    </source>
</reference>
<keyword evidence="1" id="KW-1133">Transmembrane helix</keyword>